<protein>
    <submittedName>
        <fullName evidence="1">Uncharacterized protein</fullName>
    </submittedName>
</protein>
<evidence type="ECO:0000313" key="1">
    <source>
        <dbReference type="EMBL" id="CZR65498.1"/>
    </source>
</evidence>
<dbReference type="EMBL" id="FJOG01000031">
    <property type="protein sequence ID" value="CZR65498.1"/>
    <property type="molecule type" value="Genomic_DNA"/>
</dbReference>
<gene>
    <name evidence="1" type="ORF">PAC_15398</name>
</gene>
<dbReference type="AlphaFoldDB" id="A0A1L7XKF4"/>
<name>A0A1L7XKF4_9HELO</name>
<accession>A0A1L7XKF4</accession>
<organism evidence="1 2">
    <name type="scientific">Phialocephala subalpina</name>
    <dbReference type="NCBI Taxonomy" id="576137"/>
    <lineage>
        <taxon>Eukaryota</taxon>
        <taxon>Fungi</taxon>
        <taxon>Dikarya</taxon>
        <taxon>Ascomycota</taxon>
        <taxon>Pezizomycotina</taxon>
        <taxon>Leotiomycetes</taxon>
        <taxon>Helotiales</taxon>
        <taxon>Mollisiaceae</taxon>
        <taxon>Phialocephala</taxon>
        <taxon>Phialocephala fortinii species complex</taxon>
    </lineage>
</organism>
<sequence length="145" mass="15984">MADTAIVDVATSDGCTAGVQDNGAHDSNAVYIADGFREEGIFVWYSYSVRLYNNWKYKQDENLDSAGQRRETSGEDKYGYESPITNFGYCPDTQKTSSNALRGLQRGIRRRGVVIALMEVGMAVGKARYTRTPKNAPNSSSHLPS</sequence>
<proteinExistence type="predicted"/>
<reference evidence="1 2" key="1">
    <citation type="submission" date="2016-03" db="EMBL/GenBank/DDBJ databases">
        <authorList>
            <person name="Ploux O."/>
        </authorList>
    </citation>
    <scope>NUCLEOTIDE SEQUENCE [LARGE SCALE GENOMIC DNA]</scope>
    <source>
        <strain evidence="1 2">UAMH 11012</strain>
    </source>
</reference>
<keyword evidence="2" id="KW-1185">Reference proteome</keyword>
<evidence type="ECO:0000313" key="2">
    <source>
        <dbReference type="Proteomes" id="UP000184330"/>
    </source>
</evidence>
<dbReference type="Proteomes" id="UP000184330">
    <property type="component" value="Unassembled WGS sequence"/>
</dbReference>